<dbReference type="EMBL" id="JBIAZU010000003">
    <property type="protein sequence ID" value="MFF5291819.1"/>
    <property type="molecule type" value="Genomic_DNA"/>
</dbReference>
<evidence type="ECO:0000313" key="1">
    <source>
        <dbReference type="EMBL" id="MFF5291819.1"/>
    </source>
</evidence>
<comment type="caution">
    <text evidence="1">The sequence shown here is derived from an EMBL/GenBank/DDBJ whole genome shotgun (WGS) entry which is preliminary data.</text>
</comment>
<dbReference type="RefSeq" id="WP_026205706.1">
    <property type="nucleotide sequence ID" value="NZ_JBIAZU010000003.1"/>
</dbReference>
<organism evidence="1 2">
    <name type="scientific">Paractinoplanes globisporus</name>
    <dbReference type="NCBI Taxonomy" id="113565"/>
    <lineage>
        <taxon>Bacteria</taxon>
        <taxon>Bacillati</taxon>
        <taxon>Actinomycetota</taxon>
        <taxon>Actinomycetes</taxon>
        <taxon>Micromonosporales</taxon>
        <taxon>Micromonosporaceae</taxon>
        <taxon>Paractinoplanes</taxon>
    </lineage>
</organism>
<gene>
    <name evidence="1" type="ORF">ACFY35_20450</name>
</gene>
<evidence type="ECO:0000313" key="2">
    <source>
        <dbReference type="Proteomes" id="UP001602245"/>
    </source>
</evidence>
<accession>A0ABW6WEU0</accession>
<name>A0ABW6WEU0_9ACTN</name>
<reference evidence="1 2" key="1">
    <citation type="submission" date="2024-10" db="EMBL/GenBank/DDBJ databases">
        <title>The Natural Products Discovery Center: Release of the First 8490 Sequenced Strains for Exploring Actinobacteria Biosynthetic Diversity.</title>
        <authorList>
            <person name="Kalkreuter E."/>
            <person name="Kautsar S.A."/>
            <person name="Yang D."/>
            <person name="Bader C.D."/>
            <person name="Teijaro C.N."/>
            <person name="Fluegel L."/>
            <person name="Davis C.M."/>
            <person name="Simpson J.R."/>
            <person name="Lauterbach L."/>
            <person name="Steele A.D."/>
            <person name="Gui C."/>
            <person name="Meng S."/>
            <person name="Li G."/>
            <person name="Viehrig K."/>
            <person name="Ye F."/>
            <person name="Su P."/>
            <person name="Kiefer A.F."/>
            <person name="Nichols A."/>
            <person name="Cepeda A.J."/>
            <person name="Yan W."/>
            <person name="Fan B."/>
            <person name="Jiang Y."/>
            <person name="Adhikari A."/>
            <person name="Zheng C.-J."/>
            <person name="Schuster L."/>
            <person name="Cowan T.M."/>
            <person name="Smanski M.J."/>
            <person name="Chevrette M.G."/>
            <person name="De Carvalho L.P.S."/>
            <person name="Shen B."/>
        </authorList>
    </citation>
    <scope>NUCLEOTIDE SEQUENCE [LARGE SCALE GENOMIC DNA]</scope>
    <source>
        <strain evidence="1 2">NPDC000087</strain>
    </source>
</reference>
<sequence>MTSGTGERGHDADRPLPEFFVRWRSEWGETAADWTPTDYLNQQTAIGATIAAGWLFNPTTVRYRGGVFLAERFAAPNVDEWFEQYPDESSRIESVVNTVALYDYFTNCDTDPYEDALPGLAADIGVCWRGILTARYPDLTIHVEVSDGTGAGDYGPSVTFWTEPKQN</sequence>
<protein>
    <submittedName>
        <fullName evidence="1">Uncharacterized protein</fullName>
    </submittedName>
</protein>
<proteinExistence type="predicted"/>
<keyword evidence="2" id="KW-1185">Reference proteome</keyword>
<dbReference type="Proteomes" id="UP001602245">
    <property type="component" value="Unassembled WGS sequence"/>
</dbReference>